<dbReference type="GO" id="GO:0046922">
    <property type="term" value="F:peptide-O-fucosyltransferase activity"/>
    <property type="evidence" value="ECO:0007669"/>
    <property type="project" value="InterPro"/>
</dbReference>
<dbReference type="Gene3D" id="3.40.50.11350">
    <property type="match status" value="1"/>
</dbReference>
<dbReference type="AlphaFoldDB" id="A0A5P1EI43"/>
<evidence type="ECO:0000256" key="3">
    <source>
        <dbReference type="ARBA" id="ARBA00023277"/>
    </source>
</evidence>
<feature type="compositionally biased region" description="Basic and acidic residues" evidence="4">
    <location>
        <begin position="402"/>
        <end position="412"/>
    </location>
</feature>
<accession>A0A5P1EI43</accession>
<dbReference type="PANTHER" id="PTHR13398">
    <property type="entry name" value="GDP-FUCOSE PROTEIN O-FUCOSYLTRANSFERASE 2"/>
    <property type="match status" value="1"/>
</dbReference>
<keyword evidence="1" id="KW-0808">Transferase</keyword>
<dbReference type="EMBL" id="CM007387">
    <property type="protein sequence ID" value="ONK65444.1"/>
    <property type="molecule type" value="Genomic_DNA"/>
</dbReference>
<dbReference type="InterPro" id="IPR045130">
    <property type="entry name" value="OFUT2-like"/>
</dbReference>
<name>A0A5P1EI43_ASPOF</name>
<dbReference type="Pfam" id="PF10184">
    <property type="entry name" value="DUF2358"/>
    <property type="match status" value="1"/>
</dbReference>
<evidence type="ECO:0008006" key="7">
    <source>
        <dbReference type="Google" id="ProtNLM"/>
    </source>
</evidence>
<sequence>MALLSSNATNDGNVGPDLASYGVDVCKKVGRSKDRRTIEWRPKKDRFLFAICLSGQMSNHLICLEKHMFIAAVLDRVLVFPSDKLDYKYGEVLDSNHINECFGRKVVVSYDEFVEERKNKLKIDRFICYVASPPCFMDDEHVKKLKGLGISLGEIEVAWPEDVKSKEQKKRVVGDIKPKFSSDDEVIAIGDMFYADLEEEWVMQPGGPLAHKCKTLIQPSRLIVLTAQRFVQTFLGSNFVALHFRRHGFLKFCNMKEESCFFPIPQAAECILQVEAMLDKTICAMSNVFIGAPGSTFTEDIFRIRRGWGAGSQCDEYLCHVEDTVNVGAETAAALKAQSLPSPFPLASPLKFKFPLAAQRVPAELLLCPVLRRLVGKRNAGPTTAEARRQRSHGAPQGPRPQQDEVREEGLRSEDVVAAQSVDDVVRILKLDYDNAYFVTGKFTADIYVEDCLFEDPTIKFHGRDRYSKNLDLLVPFFDTPSIELEKIEKGQDSDVNFVLAKWKLRTYLKFPWRPLISIRGTTTYDLDSEFKIVRHAESWNISALQAVGQIFALGSKEGD</sequence>
<dbReference type="Proteomes" id="UP000243459">
    <property type="component" value="Chromosome 7"/>
</dbReference>
<keyword evidence="6" id="KW-1185">Reference proteome</keyword>
<dbReference type="PANTHER" id="PTHR13398:SF0">
    <property type="entry name" value="GDP-FUCOSE PROTEIN O-FUCOSYLTRANSFERASE 2"/>
    <property type="match status" value="1"/>
</dbReference>
<protein>
    <recommendedName>
        <fullName evidence="7">O-fucosyltransferase family protein</fullName>
    </recommendedName>
</protein>
<keyword evidence="2" id="KW-0294">Fucose metabolism</keyword>
<dbReference type="InterPro" id="IPR018790">
    <property type="entry name" value="DUF2358"/>
</dbReference>
<evidence type="ECO:0000256" key="2">
    <source>
        <dbReference type="ARBA" id="ARBA00023253"/>
    </source>
</evidence>
<evidence type="ECO:0000313" key="6">
    <source>
        <dbReference type="Proteomes" id="UP000243459"/>
    </source>
</evidence>
<feature type="region of interest" description="Disordered" evidence="4">
    <location>
        <begin position="379"/>
        <end position="412"/>
    </location>
</feature>
<reference evidence="6" key="1">
    <citation type="journal article" date="2017" name="Nat. Commun.">
        <title>The asparagus genome sheds light on the origin and evolution of a young Y chromosome.</title>
        <authorList>
            <person name="Harkess A."/>
            <person name="Zhou J."/>
            <person name="Xu C."/>
            <person name="Bowers J.E."/>
            <person name="Van der Hulst R."/>
            <person name="Ayyampalayam S."/>
            <person name="Mercati F."/>
            <person name="Riccardi P."/>
            <person name="McKain M.R."/>
            <person name="Kakrana A."/>
            <person name="Tang H."/>
            <person name="Ray J."/>
            <person name="Groenendijk J."/>
            <person name="Arikit S."/>
            <person name="Mathioni S.M."/>
            <person name="Nakano M."/>
            <person name="Shan H."/>
            <person name="Telgmann-Rauber A."/>
            <person name="Kanno A."/>
            <person name="Yue Z."/>
            <person name="Chen H."/>
            <person name="Li W."/>
            <person name="Chen Y."/>
            <person name="Xu X."/>
            <person name="Zhang Y."/>
            <person name="Luo S."/>
            <person name="Chen H."/>
            <person name="Gao J."/>
            <person name="Mao Z."/>
            <person name="Pires J.C."/>
            <person name="Luo M."/>
            <person name="Kudrna D."/>
            <person name="Wing R.A."/>
            <person name="Meyers B.C."/>
            <person name="Yi K."/>
            <person name="Kong H."/>
            <person name="Lavrijsen P."/>
            <person name="Sunseri F."/>
            <person name="Falavigna A."/>
            <person name="Ye Y."/>
            <person name="Leebens-Mack J.H."/>
            <person name="Chen G."/>
        </authorList>
    </citation>
    <scope>NUCLEOTIDE SEQUENCE [LARGE SCALE GENOMIC DNA]</scope>
    <source>
        <strain evidence="6">cv. DH0086</strain>
    </source>
</reference>
<dbReference type="GO" id="GO:0006004">
    <property type="term" value="P:fucose metabolic process"/>
    <property type="evidence" value="ECO:0007669"/>
    <property type="project" value="UniProtKB-KW"/>
</dbReference>
<gene>
    <name evidence="5" type="ORF">A4U43_C07F37180</name>
</gene>
<dbReference type="SUPFAM" id="SSF54427">
    <property type="entry name" value="NTF2-like"/>
    <property type="match status" value="1"/>
</dbReference>
<organism evidence="5 6">
    <name type="scientific">Asparagus officinalis</name>
    <name type="common">Garden asparagus</name>
    <dbReference type="NCBI Taxonomy" id="4686"/>
    <lineage>
        <taxon>Eukaryota</taxon>
        <taxon>Viridiplantae</taxon>
        <taxon>Streptophyta</taxon>
        <taxon>Embryophyta</taxon>
        <taxon>Tracheophyta</taxon>
        <taxon>Spermatophyta</taxon>
        <taxon>Magnoliopsida</taxon>
        <taxon>Liliopsida</taxon>
        <taxon>Asparagales</taxon>
        <taxon>Asparagaceae</taxon>
        <taxon>Asparagoideae</taxon>
        <taxon>Asparagus</taxon>
    </lineage>
</organism>
<evidence type="ECO:0000313" key="5">
    <source>
        <dbReference type="EMBL" id="ONK65444.1"/>
    </source>
</evidence>
<evidence type="ECO:0000256" key="1">
    <source>
        <dbReference type="ARBA" id="ARBA00022679"/>
    </source>
</evidence>
<dbReference type="InterPro" id="IPR032710">
    <property type="entry name" value="NTF2-like_dom_sf"/>
</dbReference>
<proteinExistence type="predicted"/>
<evidence type="ECO:0000256" key="4">
    <source>
        <dbReference type="SAM" id="MobiDB-lite"/>
    </source>
</evidence>
<dbReference type="Gramene" id="ONK65444">
    <property type="protein sequence ID" value="ONK65444"/>
    <property type="gene ID" value="A4U43_C07F37180"/>
</dbReference>
<keyword evidence="3" id="KW-0119">Carbohydrate metabolism</keyword>